<reference evidence="1 2" key="1">
    <citation type="journal article" date="2015" name="Genome Announc.">
        <title>Expanding the biotechnology potential of lactobacilli through comparative genomics of 213 strains and associated genera.</title>
        <authorList>
            <person name="Sun Z."/>
            <person name="Harris H.M."/>
            <person name="McCann A."/>
            <person name="Guo C."/>
            <person name="Argimon S."/>
            <person name="Zhang W."/>
            <person name="Yang X."/>
            <person name="Jeffery I.B."/>
            <person name="Cooney J.C."/>
            <person name="Kagawa T.F."/>
            <person name="Liu W."/>
            <person name="Song Y."/>
            <person name="Salvetti E."/>
            <person name="Wrobel A."/>
            <person name="Rasinkangas P."/>
            <person name="Parkhill J."/>
            <person name="Rea M.C."/>
            <person name="O'Sullivan O."/>
            <person name="Ritari J."/>
            <person name="Douillard F.P."/>
            <person name="Paul Ross R."/>
            <person name="Yang R."/>
            <person name="Briner A.E."/>
            <person name="Felis G.E."/>
            <person name="de Vos W.M."/>
            <person name="Barrangou R."/>
            <person name="Klaenhammer T.R."/>
            <person name="Caufield P.W."/>
            <person name="Cui Y."/>
            <person name="Zhang H."/>
            <person name="O'Toole P.W."/>
        </authorList>
    </citation>
    <scope>NUCLEOTIDE SEQUENCE [LARGE SCALE GENOMIC DNA]</scope>
    <source>
        <strain evidence="1 2">DSM 19682</strain>
    </source>
</reference>
<keyword evidence="2" id="KW-1185">Reference proteome</keyword>
<dbReference type="Proteomes" id="UP000051248">
    <property type="component" value="Unassembled WGS sequence"/>
</dbReference>
<name>A0A0R1K610_9LACO</name>
<organism evidence="1 2">
    <name type="scientific">Companilactobacillus nodensis DSM 19682 = JCM 14932 = NBRC 107160</name>
    <dbReference type="NCBI Taxonomy" id="1423775"/>
    <lineage>
        <taxon>Bacteria</taxon>
        <taxon>Bacillati</taxon>
        <taxon>Bacillota</taxon>
        <taxon>Bacilli</taxon>
        <taxon>Lactobacillales</taxon>
        <taxon>Lactobacillaceae</taxon>
        <taxon>Companilactobacillus</taxon>
    </lineage>
</organism>
<dbReference type="EMBL" id="AZDZ01000019">
    <property type="protein sequence ID" value="KRK78981.1"/>
    <property type="molecule type" value="Genomic_DNA"/>
</dbReference>
<dbReference type="AlphaFoldDB" id="A0A0R1K610"/>
<dbReference type="eggNOG" id="ENOG50329C8">
    <property type="taxonomic scope" value="Bacteria"/>
</dbReference>
<dbReference type="PATRIC" id="fig|1423775.4.peg.1371"/>
<protein>
    <submittedName>
        <fullName evidence="1">Uncharacterized protein</fullName>
    </submittedName>
</protein>
<comment type="caution">
    <text evidence="1">The sequence shown here is derived from an EMBL/GenBank/DDBJ whole genome shotgun (WGS) entry which is preliminary data.</text>
</comment>
<accession>A0A0R1K610</accession>
<sequence length="57" mass="6244">MANDKYVGGKKTKPFGNVIQEPSKDQINLFSEALTMLSDGDSFIKAEVVKHTDVVSD</sequence>
<proteinExistence type="predicted"/>
<gene>
    <name evidence="1" type="ORF">FD03_GL001341</name>
</gene>
<evidence type="ECO:0000313" key="1">
    <source>
        <dbReference type="EMBL" id="KRK78981.1"/>
    </source>
</evidence>
<evidence type="ECO:0000313" key="2">
    <source>
        <dbReference type="Proteomes" id="UP000051248"/>
    </source>
</evidence>